<comment type="subcellular location">
    <subcellularLocation>
        <location evidence="1">Nucleus</location>
    </subcellularLocation>
</comment>
<dbReference type="CDD" id="cd00018">
    <property type="entry name" value="AP2"/>
    <property type="match status" value="1"/>
</dbReference>
<dbReference type="EMBL" id="CM035433">
    <property type="protein sequence ID" value="KAH7293177.1"/>
    <property type="molecule type" value="Genomic_DNA"/>
</dbReference>
<evidence type="ECO:0000313" key="11">
    <source>
        <dbReference type="Proteomes" id="UP000825935"/>
    </source>
</evidence>
<dbReference type="GO" id="GO:0000976">
    <property type="term" value="F:transcription cis-regulatory region binding"/>
    <property type="evidence" value="ECO:0007669"/>
    <property type="project" value="UniProtKB-ARBA"/>
</dbReference>
<proteinExistence type="inferred from homology"/>
<evidence type="ECO:0000256" key="2">
    <source>
        <dbReference type="ARBA" id="ARBA00022745"/>
    </source>
</evidence>
<dbReference type="GO" id="GO:0009873">
    <property type="term" value="P:ethylene-activated signaling pathway"/>
    <property type="evidence" value="ECO:0007669"/>
    <property type="project" value="UniProtKB-KW"/>
</dbReference>
<dbReference type="SUPFAM" id="SSF54171">
    <property type="entry name" value="DNA-binding domain"/>
    <property type="match status" value="1"/>
</dbReference>
<dbReference type="InterPro" id="IPR036955">
    <property type="entry name" value="AP2/ERF_dom_sf"/>
</dbReference>
<evidence type="ECO:0000256" key="8">
    <source>
        <dbReference type="SAM" id="MobiDB-lite"/>
    </source>
</evidence>
<dbReference type="InterPro" id="IPR016177">
    <property type="entry name" value="DNA-bd_dom_sf"/>
</dbReference>
<keyword evidence="4" id="KW-0238">DNA-binding</keyword>
<feature type="compositionally biased region" description="Polar residues" evidence="8">
    <location>
        <begin position="160"/>
        <end position="170"/>
    </location>
</feature>
<dbReference type="PANTHER" id="PTHR31657:SF87">
    <property type="entry name" value="ETHYLENE-RESPONSIVE TRANSCRIPTION FACTOR RAP2-13"/>
    <property type="match status" value="1"/>
</dbReference>
<name>A0A8T2RBF4_CERRI</name>
<evidence type="ECO:0000256" key="4">
    <source>
        <dbReference type="ARBA" id="ARBA00023125"/>
    </source>
</evidence>
<evidence type="ECO:0000256" key="6">
    <source>
        <dbReference type="ARBA" id="ARBA00023242"/>
    </source>
</evidence>
<keyword evidence="5" id="KW-0804">Transcription</keyword>
<dbReference type="OrthoDB" id="663856at2759"/>
<dbReference type="PRINTS" id="PR00367">
    <property type="entry name" value="ETHRSPELEMNT"/>
</dbReference>
<evidence type="ECO:0000256" key="7">
    <source>
        <dbReference type="ARBA" id="ARBA00024343"/>
    </source>
</evidence>
<feature type="region of interest" description="Disordered" evidence="8">
    <location>
        <begin position="131"/>
        <end position="170"/>
    </location>
</feature>
<sequence>MSLSVPASFSLHRGIPNSSYRSLGPKTVPMKHMDRKPMKLYRGVRQRHWGKWVAEIRLPRNRTRLWLGTFDTAEEAALAYDWAAFKLRGDRARLNFPAGLRGGPVTFNGFALSDSTIHNLNAKLEAVMAEQAAKEKSKNHEAGSSPSKSGSTFSSTETSEAQNNSTIQATSKMSDFDDLEEGSLIQSFMQTVDSLSIPGILSSPENSKTTSNDDSDTLVGIESLLEQEWVPHTQPTLNSVQSLDMEAVLNSMSGSSLGWEPNSIF</sequence>
<evidence type="ECO:0000259" key="9">
    <source>
        <dbReference type="PROSITE" id="PS51032"/>
    </source>
</evidence>
<dbReference type="PANTHER" id="PTHR31657">
    <property type="entry name" value="ETHYLENE-RESPONSIVE TRANSCRIPTION FACTOR ERF061"/>
    <property type="match status" value="1"/>
</dbReference>
<comment type="caution">
    <text evidence="10">The sequence shown here is derived from an EMBL/GenBank/DDBJ whole genome shotgun (WGS) entry which is preliminary data.</text>
</comment>
<dbReference type="AlphaFoldDB" id="A0A8T2RBF4"/>
<accession>A0A8T2RBF4</accession>
<dbReference type="InterPro" id="IPR051758">
    <property type="entry name" value="ERF/AP2-like"/>
</dbReference>
<feature type="compositionally biased region" description="Low complexity" evidence="8">
    <location>
        <begin position="144"/>
        <end position="159"/>
    </location>
</feature>
<organism evidence="10 11">
    <name type="scientific">Ceratopteris richardii</name>
    <name type="common">Triangle waterfern</name>
    <dbReference type="NCBI Taxonomy" id="49495"/>
    <lineage>
        <taxon>Eukaryota</taxon>
        <taxon>Viridiplantae</taxon>
        <taxon>Streptophyta</taxon>
        <taxon>Embryophyta</taxon>
        <taxon>Tracheophyta</taxon>
        <taxon>Polypodiopsida</taxon>
        <taxon>Polypodiidae</taxon>
        <taxon>Polypodiales</taxon>
        <taxon>Pteridineae</taxon>
        <taxon>Pteridaceae</taxon>
        <taxon>Parkerioideae</taxon>
        <taxon>Ceratopteris</taxon>
    </lineage>
</organism>
<dbReference type="GO" id="GO:0005634">
    <property type="term" value="C:nucleus"/>
    <property type="evidence" value="ECO:0007669"/>
    <property type="project" value="UniProtKB-SubCell"/>
</dbReference>
<comment type="similarity">
    <text evidence="7">Belongs to the AP2/ERF transcription factor family. ERF subfamily.</text>
</comment>
<dbReference type="SMART" id="SM00380">
    <property type="entry name" value="AP2"/>
    <property type="match status" value="1"/>
</dbReference>
<dbReference type="Pfam" id="PF00847">
    <property type="entry name" value="AP2"/>
    <property type="match status" value="1"/>
</dbReference>
<dbReference type="Gene3D" id="3.30.730.10">
    <property type="entry name" value="AP2/ERF domain"/>
    <property type="match status" value="1"/>
</dbReference>
<keyword evidence="3" id="KW-0805">Transcription regulation</keyword>
<dbReference type="FunFam" id="3.30.730.10:FF:000001">
    <property type="entry name" value="Ethylene-responsive transcription factor 2"/>
    <property type="match status" value="1"/>
</dbReference>
<keyword evidence="11" id="KW-1185">Reference proteome</keyword>
<keyword evidence="6" id="KW-0539">Nucleus</keyword>
<evidence type="ECO:0000256" key="5">
    <source>
        <dbReference type="ARBA" id="ARBA00023163"/>
    </source>
</evidence>
<evidence type="ECO:0000313" key="10">
    <source>
        <dbReference type="EMBL" id="KAH7293177.1"/>
    </source>
</evidence>
<evidence type="ECO:0000256" key="1">
    <source>
        <dbReference type="ARBA" id="ARBA00004123"/>
    </source>
</evidence>
<keyword evidence="2" id="KW-0936">Ethylene signaling pathway</keyword>
<dbReference type="InterPro" id="IPR001471">
    <property type="entry name" value="AP2/ERF_dom"/>
</dbReference>
<reference evidence="10" key="1">
    <citation type="submission" date="2021-08" db="EMBL/GenBank/DDBJ databases">
        <title>WGS assembly of Ceratopteris richardii.</title>
        <authorList>
            <person name="Marchant D.B."/>
            <person name="Chen G."/>
            <person name="Jenkins J."/>
            <person name="Shu S."/>
            <person name="Leebens-Mack J."/>
            <person name="Grimwood J."/>
            <person name="Schmutz J."/>
            <person name="Soltis P."/>
            <person name="Soltis D."/>
            <person name="Chen Z.-H."/>
        </authorList>
    </citation>
    <scope>NUCLEOTIDE SEQUENCE</scope>
    <source>
        <strain evidence="10">Whitten #5841</strain>
        <tissue evidence="10">Leaf</tissue>
    </source>
</reference>
<feature type="compositionally biased region" description="Basic and acidic residues" evidence="8">
    <location>
        <begin position="132"/>
        <end position="141"/>
    </location>
</feature>
<gene>
    <name evidence="10" type="ORF">KP509_28G014900</name>
</gene>
<feature type="domain" description="AP2/ERF" evidence="9">
    <location>
        <begin position="40"/>
        <end position="97"/>
    </location>
</feature>
<dbReference type="Proteomes" id="UP000825935">
    <property type="component" value="Chromosome 28"/>
</dbReference>
<dbReference type="PROSITE" id="PS51032">
    <property type="entry name" value="AP2_ERF"/>
    <property type="match status" value="1"/>
</dbReference>
<dbReference type="GO" id="GO:0003700">
    <property type="term" value="F:DNA-binding transcription factor activity"/>
    <property type="evidence" value="ECO:0007669"/>
    <property type="project" value="InterPro"/>
</dbReference>
<evidence type="ECO:0000256" key="3">
    <source>
        <dbReference type="ARBA" id="ARBA00023015"/>
    </source>
</evidence>
<protein>
    <recommendedName>
        <fullName evidence="9">AP2/ERF domain-containing protein</fullName>
    </recommendedName>
</protein>